<dbReference type="PANTHER" id="PTHR33692">
    <property type="entry name" value="RIBOSOME MATURATION FACTOR RIMM"/>
    <property type="match status" value="1"/>
</dbReference>
<feature type="domain" description="RimM N-terminal" evidence="6">
    <location>
        <begin position="11"/>
        <end position="90"/>
    </location>
</feature>
<dbReference type="InterPro" id="IPR009000">
    <property type="entry name" value="Transl_B-barrel_sf"/>
</dbReference>
<accession>A0ABV6PC58</accession>
<proteinExistence type="inferred from homology"/>
<evidence type="ECO:0000256" key="1">
    <source>
        <dbReference type="ARBA" id="ARBA00022490"/>
    </source>
</evidence>
<keyword evidence="2 5" id="KW-0690">Ribosome biogenesis</keyword>
<dbReference type="PANTHER" id="PTHR33692:SF1">
    <property type="entry name" value="RIBOSOME MATURATION FACTOR RIMM"/>
    <property type="match status" value="1"/>
</dbReference>
<dbReference type="Proteomes" id="UP001589862">
    <property type="component" value="Unassembled WGS sequence"/>
</dbReference>
<dbReference type="SUPFAM" id="SSF50447">
    <property type="entry name" value="Translation proteins"/>
    <property type="match status" value="1"/>
</dbReference>
<dbReference type="SUPFAM" id="SSF50346">
    <property type="entry name" value="PRC-barrel domain"/>
    <property type="match status" value="1"/>
</dbReference>
<name>A0ABV6PC58_9MICC</name>
<sequence length="171" mass="19466">MTQQPQEQLHLARIGKPHGIKGEVTVQVFTDNPEERFVKGAVFTCDHADYPNLTLSSARWNKNILLLGFAEFKDRNTAELLRNHHLYTDELLEEDDAWYEHEFIDIPVFHNNKQIGKVTALLTGPVQDLLEVELSDGKEVLIPLVAEIVTDIDLDQRRITVDPPAGLLEMD</sequence>
<reference evidence="8 9" key="1">
    <citation type="submission" date="2024-09" db="EMBL/GenBank/DDBJ databases">
        <authorList>
            <person name="Sun Q."/>
            <person name="Mori K."/>
        </authorList>
    </citation>
    <scope>NUCLEOTIDE SEQUENCE [LARGE SCALE GENOMIC DNA]</scope>
    <source>
        <strain evidence="8 9">NCAIM B.02604</strain>
    </source>
</reference>
<comment type="subcellular location">
    <subcellularLocation>
        <location evidence="5">Cytoplasm</location>
    </subcellularLocation>
</comment>
<dbReference type="InterPro" id="IPR036976">
    <property type="entry name" value="RimM_N_sf"/>
</dbReference>
<dbReference type="Pfam" id="PF24986">
    <property type="entry name" value="PRC_RimM"/>
    <property type="match status" value="1"/>
</dbReference>
<feature type="domain" description="Ribosome maturation factor RimM PRC barrel" evidence="7">
    <location>
        <begin position="101"/>
        <end position="167"/>
    </location>
</feature>
<evidence type="ECO:0000313" key="8">
    <source>
        <dbReference type="EMBL" id="MFC0582700.1"/>
    </source>
</evidence>
<evidence type="ECO:0000259" key="7">
    <source>
        <dbReference type="Pfam" id="PF24986"/>
    </source>
</evidence>
<dbReference type="InterPro" id="IPR002676">
    <property type="entry name" value="RimM_N"/>
</dbReference>
<dbReference type="Pfam" id="PF01782">
    <property type="entry name" value="RimM"/>
    <property type="match status" value="1"/>
</dbReference>
<protein>
    <recommendedName>
        <fullName evidence="5">Ribosome maturation factor RimM</fullName>
    </recommendedName>
</protein>
<keyword evidence="1 5" id="KW-0963">Cytoplasm</keyword>
<comment type="domain">
    <text evidence="5">The PRC barrel domain binds ribosomal protein uS19.</text>
</comment>
<comment type="subunit">
    <text evidence="5">Binds ribosomal protein uS19.</text>
</comment>
<evidence type="ECO:0000256" key="4">
    <source>
        <dbReference type="ARBA" id="ARBA00023186"/>
    </source>
</evidence>
<keyword evidence="9" id="KW-1185">Reference proteome</keyword>
<keyword evidence="4 5" id="KW-0143">Chaperone</keyword>
<organism evidence="8 9">
    <name type="scientific">Micrococcoides hystricis</name>
    <dbReference type="NCBI Taxonomy" id="1572761"/>
    <lineage>
        <taxon>Bacteria</taxon>
        <taxon>Bacillati</taxon>
        <taxon>Actinomycetota</taxon>
        <taxon>Actinomycetes</taxon>
        <taxon>Micrococcales</taxon>
        <taxon>Micrococcaceae</taxon>
        <taxon>Micrococcoides</taxon>
    </lineage>
</organism>
<evidence type="ECO:0000256" key="5">
    <source>
        <dbReference type="HAMAP-Rule" id="MF_00014"/>
    </source>
</evidence>
<dbReference type="EMBL" id="JBHLUB010000031">
    <property type="protein sequence ID" value="MFC0582700.1"/>
    <property type="molecule type" value="Genomic_DNA"/>
</dbReference>
<dbReference type="InterPro" id="IPR056792">
    <property type="entry name" value="PRC_RimM"/>
</dbReference>
<dbReference type="InterPro" id="IPR011033">
    <property type="entry name" value="PRC_barrel-like_sf"/>
</dbReference>
<gene>
    <name evidence="5 8" type="primary">rimM</name>
    <name evidence="8" type="ORF">ACFFFR_09970</name>
</gene>
<keyword evidence="3 5" id="KW-0698">rRNA processing</keyword>
<comment type="function">
    <text evidence="5">An accessory protein needed during the final step in the assembly of 30S ribosomal subunit, possibly for assembly of the head region. Essential for efficient processing of 16S rRNA. May be needed both before and after RbfA during the maturation of 16S rRNA. It has affinity for free ribosomal 30S subunits but not for 70S ribosomes.</text>
</comment>
<evidence type="ECO:0000259" key="6">
    <source>
        <dbReference type="Pfam" id="PF01782"/>
    </source>
</evidence>
<comment type="caution">
    <text evidence="8">The sequence shown here is derived from an EMBL/GenBank/DDBJ whole genome shotgun (WGS) entry which is preliminary data.</text>
</comment>
<comment type="similarity">
    <text evidence="5">Belongs to the RimM family.</text>
</comment>
<dbReference type="Gene3D" id="2.40.30.60">
    <property type="entry name" value="RimM"/>
    <property type="match status" value="1"/>
</dbReference>
<dbReference type="InterPro" id="IPR011961">
    <property type="entry name" value="RimM"/>
</dbReference>
<evidence type="ECO:0000256" key="2">
    <source>
        <dbReference type="ARBA" id="ARBA00022517"/>
    </source>
</evidence>
<evidence type="ECO:0000256" key="3">
    <source>
        <dbReference type="ARBA" id="ARBA00022552"/>
    </source>
</evidence>
<dbReference type="Gene3D" id="2.30.30.240">
    <property type="entry name" value="PRC-barrel domain"/>
    <property type="match status" value="1"/>
</dbReference>
<dbReference type="HAMAP" id="MF_00014">
    <property type="entry name" value="Ribosome_mat_RimM"/>
    <property type="match status" value="1"/>
</dbReference>
<evidence type="ECO:0000313" key="9">
    <source>
        <dbReference type="Proteomes" id="UP001589862"/>
    </source>
</evidence>
<dbReference type="NCBIfam" id="TIGR02273">
    <property type="entry name" value="16S_RimM"/>
    <property type="match status" value="1"/>
</dbReference>
<dbReference type="RefSeq" id="WP_377460055.1">
    <property type="nucleotide sequence ID" value="NZ_JBHLUB010000031.1"/>
</dbReference>